<evidence type="ECO:0000259" key="5">
    <source>
        <dbReference type="Pfam" id="PF06441"/>
    </source>
</evidence>
<dbReference type="SUPFAM" id="SSF53474">
    <property type="entry name" value="alpha/beta-Hydrolases"/>
    <property type="match status" value="1"/>
</dbReference>
<dbReference type="GO" id="GO:0097176">
    <property type="term" value="P:epoxide metabolic process"/>
    <property type="evidence" value="ECO:0007669"/>
    <property type="project" value="TreeGrafter"/>
</dbReference>
<evidence type="ECO:0000256" key="3">
    <source>
        <dbReference type="ARBA" id="ARBA00022801"/>
    </source>
</evidence>
<dbReference type="RefSeq" id="XP_033690701.1">
    <property type="nucleotide sequence ID" value="XM_033825381.1"/>
</dbReference>
<evidence type="ECO:0000313" key="7">
    <source>
        <dbReference type="Proteomes" id="UP000800094"/>
    </source>
</evidence>
<sequence length="407" mass="45763">MSSPEPYTISVPDAAIEKLKRKLADADYPDELETDDQWRYGAPLSDVRRLAQYWEQGFDWRKAETEMNKLPNFRKKVKVEGFGEIDVHFVHQRSEVEGAVPLLFCHGWPGSFLEVTKILPLLKGGDGKPAFHVVAPSLPNFGFSQSILKPGFALPQYAETCHRLMLDLGYDTYVTQGGDWGFYTTRIMGVLYPQHVLASHINLVRANPPSFSSQPALALQHALTPYSESEKIGLERSNWFTTEGQAYRQLHATKPQTLSYAFASSPVALLAWIYEKLHDWTDAYPWTDDETLTWVSIYWFSTAGPNAHIRIYYEASHNPTKEVPSRERASEWVGSVKLGLAHFPNEITVVPRIWGRTLGSVVHESVSEKGGHFAAWERPDVIAGDLQKMFGKGGACFGIVPGKDGYD</sequence>
<evidence type="ECO:0000256" key="2">
    <source>
        <dbReference type="ARBA" id="ARBA00022797"/>
    </source>
</evidence>
<dbReference type="PIRSF" id="PIRSF001112">
    <property type="entry name" value="Epoxide_hydrolase"/>
    <property type="match status" value="1"/>
</dbReference>
<comment type="similarity">
    <text evidence="1">Belongs to the peptidase S33 family.</text>
</comment>
<dbReference type="InterPro" id="IPR000639">
    <property type="entry name" value="Epox_hydrolase-like"/>
</dbReference>
<dbReference type="PANTHER" id="PTHR21661:SF35">
    <property type="entry name" value="EPOXIDE HYDROLASE"/>
    <property type="match status" value="1"/>
</dbReference>
<dbReference type="InterPro" id="IPR016292">
    <property type="entry name" value="Epoxide_hydrolase"/>
</dbReference>
<feature type="active site" description="Proton acceptor" evidence="4">
    <location>
        <position position="372"/>
    </location>
</feature>
<dbReference type="AlphaFoldDB" id="A0A6A6J059"/>
<dbReference type="Gene3D" id="3.40.50.1820">
    <property type="entry name" value="alpha/beta hydrolase"/>
    <property type="match status" value="1"/>
</dbReference>
<organism evidence="6 7">
    <name type="scientific">Trematosphaeria pertusa</name>
    <dbReference type="NCBI Taxonomy" id="390896"/>
    <lineage>
        <taxon>Eukaryota</taxon>
        <taxon>Fungi</taxon>
        <taxon>Dikarya</taxon>
        <taxon>Ascomycota</taxon>
        <taxon>Pezizomycotina</taxon>
        <taxon>Dothideomycetes</taxon>
        <taxon>Pleosporomycetidae</taxon>
        <taxon>Pleosporales</taxon>
        <taxon>Massarineae</taxon>
        <taxon>Trematosphaeriaceae</taxon>
        <taxon>Trematosphaeria</taxon>
    </lineage>
</organism>
<dbReference type="GeneID" id="54578711"/>
<dbReference type="Pfam" id="PF06441">
    <property type="entry name" value="EHN"/>
    <property type="match status" value="1"/>
</dbReference>
<feature type="active site" description="Nucleophile" evidence="4">
    <location>
        <position position="179"/>
    </location>
</feature>
<dbReference type="PANTHER" id="PTHR21661">
    <property type="entry name" value="EPOXIDE HYDROLASE 1-RELATED"/>
    <property type="match status" value="1"/>
</dbReference>
<gene>
    <name evidence="6" type="ORF">BU26DRAFT_471445</name>
</gene>
<accession>A0A6A6J059</accession>
<dbReference type="InterPro" id="IPR010497">
    <property type="entry name" value="Epoxide_hydro_N"/>
</dbReference>
<reference evidence="6" key="1">
    <citation type="journal article" date="2020" name="Stud. Mycol.">
        <title>101 Dothideomycetes genomes: a test case for predicting lifestyles and emergence of pathogens.</title>
        <authorList>
            <person name="Haridas S."/>
            <person name="Albert R."/>
            <person name="Binder M."/>
            <person name="Bloem J."/>
            <person name="Labutti K."/>
            <person name="Salamov A."/>
            <person name="Andreopoulos B."/>
            <person name="Baker S."/>
            <person name="Barry K."/>
            <person name="Bills G."/>
            <person name="Bluhm B."/>
            <person name="Cannon C."/>
            <person name="Castanera R."/>
            <person name="Culley D."/>
            <person name="Daum C."/>
            <person name="Ezra D."/>
            <person name="Gonzalez J."/>
            <person name="Henrissat B."/>
            <person name="Kuo A."/>
            <person name="Liang C."/>
            <person name="Lipzen A."/>
            <person name="Lutzoni F."/>
            <person name="Magnuson J."/>
            <person name="Mondo S."/>
            <person name="Nolan M."/>
            <person name="Ohm R."/>
            <person name="Pangilinan J."/>
            <person name="Park H.-J."/>
            <person name="Ramirez L."/>
            <person name="Alfaro M."/>
            <person name="Sun H."/>
            <person name="Tritt A."/>
            <person name="Yoshinaga Y."/>
            <person name="Zwiers L.-H."/>
            <person name="Turgeon B."/>
            <person name="Goodwin S."/>
            <person name="Spatafora J."/>
            <person name="Crous P."/>
            <person name="Grigoriev I."/>
        </authorList>
    </citation>
    <scope>NUCLEOTIDE SEQUENCE</scope>
    <source>
        <strain evidence="6">CBS 122368</strain>
    </source>
</reference>
<feature type="active site" description="Proton donor" evidence="4">
    <location>
        <position position="312"/>
    </location>
</feature>
<dbReference type="Proteomes" id="UP000800094">
    <property type="component" value="Unassembled WGS sequence"/>
</dbReference>
<name>A0A6A6J059_9PLEO</name>
<evidence type="ECO:0000256" key="4">
    <source>
        <dbReference type="PIRSR" id="PIRSR001112-1"/>
    </source>
</evidence>
<evidence type="ECO:0000256" key="1">
    <source>
        <dbReference type="ARBA" id="ARBA00010088"/>
    </source>
</evidence>
<protein>
    <submittedName>
        <fullName evidence="6">Alpha/beta-hydrolase</fullName>
    </submittedName>
</protein>
<dbReference type="EMBL" id="ML987189">
    <property type="protein sequence ID" value="KAF2255697.1"/>
    <property type="molecule type" value="Genomic_DNA"/>
</dbReference>
<proteinExistence type="inferred from homology"/>
<keyword evidence="7" id="KW-1185">Reference proteome</keyword>
<keyword evidence="3 6" id="KW-0378">Hydrolase</keyword>
<keyword evidence="2" id="KW-0058">Aromatic hydrocarbons catabolism</keyword>
<feature type="domain" description="Epoxide hydrolase N-terminal" evidence="5">
    <location>
        <begin position="5"/>
        <end position="115"/>
    </location>
</feature>
<dbReference type="GO" id="GO:0004301">
    <property type="term" value="F:epoxide hydrolase activity"/>
    <property type="evidence" value="ECO:0007669"/>
    <property type="project" value="TreeGrafter"/>
</dbReference>
<dbReference type="PRINTS" id="PR00412">
    <property type="entry name" value="EPOXHYDRLASE"/>
</dbReference>
<dbReference type="InterPro" id="IPR029058">
    <property type="entry name" value="AB_hydrolase_fold"/>
</dbReference>
<dbReference type="OrthoDB" id="7130006at2759"/>
<evidence type="ECO:0000313" key="6">
    <source>
        <dbReference type="EMBL" id="KAF2255697.1"/>
    </source>
</evidence>